<keyword evidence="3" id="KW-0997">Cell inner membrane</keyword>
<dbReference type="Pfam" id="PF02537">
    <property type="entry name" value="CRCB"/>
    <property type="match status" value="1"/>
</dbReference>
<evidence type="ECO:0000256" key="9">
    <source>
        <dbReference type="ARBA" id="ARBA00035120"/>
    </source>
</evidence>
<feature type="binding site" evidence="11">
    <location>
        <position position="70"/>
    </location>
    <ligand>
        <name>Na(+)</name>
        <dbReference type="ChEBI" id="CHEBI:29101"/>
        <note>structural</note>
    </ligand>
</feature>
<proteinExistence type="inferred from homology"/>
<feature type="transmembrane region" description="Helical" evidence="11">
    <location>
        <begin position="92"/>
        <end position="114"/>
    </location>
</feature>
<reference evidence="12 13" key="1">
    <citation type="submission" date="2020-10" db="EMBL/GenBank/DDBJ databases">
        <title>Campylobacter californiensis sp. nov. isolated from cattle and feral swine in California.</title>
        <authorList>
            <person name="Miller W.G."/>
        </authorList>
    </citation>
    <scope>NUCLEOTIDE SEQUENCE [LARGE SCALE GENOMIC DNA]</scope>
    <source>
        <strain evidence="12 13">RM12919</strain>
    </source>
</reference>
<evidence type="ECO:0000256" key="1">
    <source>
        <dbReference type="ARBA" id="ARBA00004651"/>
    </source>
</evidence>
<feature type="transmembrane region" description="Helical" evidence="11">
    <location>
        <begin position="28"/>
        <end position="50"/>
    </location>
</feature>
<dbReference type="GO" id="GO:0005886">
    <property type="term" value="C:plasma membrane"/>
    <property type="evidence" value="ECO:0007669"/>
    <property type="project" value="UniProtKB-SubCell"/>
</dbReference>
<dbReference type="GO" id="GO:0046872">
    <property type="term" value="F:metal ion binding"/>
    <property type="evidence" value="ECO:0007669"/>
    <property type="project" value="UniProtKB-KW"/>
</dbReference>
<dbReference type="AlphaFoldDB" id="A0ABD4JGS5"/>
<comment type="activity regulation">
    <text evidence="11">Na(+) is not transported, but it plays an essential structural role and its presence is essential for fluoride channel function.</text>
</comment>
<dbReference type="HAMAP" id="MF_00454">
    <property type="entry name" value="FluC"/>
    <property type="match status" value="1"/>
</dbReference>
<dbReference type="Proteomes" id="UP001318760">
    <property type="component" value="Unassembled WGS sequence"/>
</dbReference>
<keyword evidence="8 11" id="KW-0407">Ion channel</keyword>
<comment type="subcellular location">
    <subcellularLocation>
        <location evidence="1 11">Cell membrane</location>
        <topology evidence="1 11">Multi-pass membrane protein</topology>
    </subcellularLocation>
</comment>
<evidence type="ECO:0000256" key="4">
    <source>
        <dbReference type="ARBA" id="ARBA00022692"/>
    </source>
</evidence>
<comment type="caution">
    <text evidence="12">The sequence shown here is derived from an EMBL/GenBank/DDBJ whole genome shotgun (WGS) entry which is preliminary data.</text>
</comment>
<comment type="similarity">
    <text evidence="9 11">Belongs to the fluoride channel Fluc/FEX (TC 1.A.43) family.</text>
</comment>
<keyword evidence="11" id="KW-0813">Transport</keyword>
<dbReference type="RefSeq" id="WP_336613377.1">
    <property type="nucleotide sequence ID" value="NZ_JADBHS010000003.1"/>
</dbReference>
<comment type="function">
    <text evidence="11">Fluoride-specific ion channel. Important for reducing fluoride concentration in the cell, thus reducing its toxicity.</text>
</comment>
<keyword evidence="7 11" id="KW-0472">Membrane</keyword>
<keyword evidence="5 11" id="KW-1133">Transmembrane helix</keyword>
<dbReference type="EMBL" id="JADBHS010000003">
    <property type="protein sequence ID" value="MBE2985948.1"/>
    <property type="molecule type" value="Genomic_DNA"/>
</dbReference>
<organism evidence="12 13">
    <name type="scientific">Campylobacter californiensis</name>
    <dbReference type="NCBI Taxonomy" id="1032243"/>
    <lineage>
        <taxon>Bacteria</taxon>
        <taxon>Pseudomonadati</taxon>
        <taxon>Campylobacterota</taxon>
        <taxon>Epsilonproteobacteria</taxon>
        <taxon>Campylobacterales</taxon>
        <taxon>Campylobacteraceae</taxon>
        <taxon>Campylobacter</taxon>
    </lineage>
</organism>
<dbReference type="GO" id="GO:0062054">
    <property type="term" value="F:fluoride channel activity"/>
    <property type="evidence" value="ECO:0007669"/>
    <property type="project" value="UniProtKB-UniRule"/>
</dbReference>
<evidence type="ECO:0000256" key="6">
    <source>
        <dbReference type="ARBA" id="ARBA00023065"/>
    </source>
</evidence>
<dbReference type="PANTHER" id="PTHR28259:SF1">
    <property type="entry name" value="FLUORIDE EXPORT PROTEIN 1-RELATED"/>
    <property type="match status" value="1"/>
</dbReference>
<gene>
    <name evidence="11" type="primary">fluC</name>
    <name evidence="11" type="synonym">crcB</name>
    <name evidence="12" type="ORF">CCAL12919_02190</name>
</gene>
<evidence type="ECO:0000256" key="10">
    <source>
        <dbReference type="ARBA" id="ARBA00035585"/>
    </source>
</evidence>
<feature type="transmembrane region" description="Helical" evidence="11">
    <location>
        <begin position="62"/>
        <end position="80"/>
    </location>
</feature>
<name>A0ABD4JGS5_9BACT</name>
<evidence type="ECO:0000256" key="5">
    <source>
        <dbReference type="ARBA" id="ARBA00022989"/>
    </source>
</evidence>
<keyword evidence="2 11" id="KW-1003">Cell membrane</keyword>
<evidence type="ECO:0000256" key="2">
    <source>
        <dbReference type="ARBA" id="ARBA00022475"/>
    </source>
</evidence>
<keyword evidence="6 11" id="KW-0406">Ion transport</keyword>
<protein>
    <recommendedName>
        <fullName evidence="11">Fluoride-specific ion channel FluC</fullName>
    </recommendedName>
</protein>
<evidence type="ECO:0000256" key="7">
    <source>
        <dbReference type="ARBA" id="ARBA00023136"/>
    </source>
</evidence>
<sequence length="119" mass="13249">MLNLILVGFGGFFGAIFRYGLDILINKIFITSFPLSILFINSLGSFFIGVLFSLKFDPSLKLFLITGLLGGFTTFSTFSYQTVTLFSKDPILAFANIFLSVFMCITFCYLGVLVSKNFI</sequence>
<keyword evidence="4 11" id="KW-0812">Transmembrane</keyword>
<evidence type="ECO:0000256" key="8">
    <source>
        <dbReference type="ARBA" id="ARBA00023303"/>
    </source>
</evidence>
<evidence type="ECO:0000256" key="3">
    <source>
        <dbReference type="ARBA" id="ARBA00022519"/>
    </source>
</evidence>
<evidence type="ECO:0000313" key="12">
    <source>
        <dbReference type="EMBL" id="MBE2985948.1"/>
    </source>
</evidence>
<dbReference type="InterPro" id="IPR003691">
    <property type="entry name" value="FluC"/>
</dbReference>
<comment type="catalytic activity">
    <reaction evidence="10">
        <text>fluoride(in) = fluoride(out)</text>
        <dbReference type="Rhea" id="RHEA:76159"/>
        <dbReference type="ChEBI" id="CHEBI:17051"/>
    </reaction>
    <physiologicalReaction direction="left-to-right" evidence="10">
        <dbReference type="Rhea" id="RHEA:76160"/>
    </physiologicalReaction>
</comment>
<evidence type="ECO:0000313" key="13">
    <source>
        <dbReference type="Proteomes" id="UP001318760"/>
    </source>
</evidence>
<keyword evidence="11" id="KW-0915">Sodium</keyword>
<accession>A0ABD4JGS5</accession>
<dbReference type="PANTHER" id="PTHR28259">
    <property type="entry name" value="FLUORIDE EXPORT PROTEIN 1-RELATED"/>
    <property type="match status" value="1"/>
</dbReference>
<feature type="binding site" evidence="11">
    <location>
        <position position="73"/>
    </location>
    <ligand>
        <name>Na(+)</name>
        <dbReference type="ChEBI" id="CHEBI:29101"/>
        <note>structural</note>
    </ligand>
</feature>
<dbReference type="GO" id="GO:0140114">
    <property type="term" value="P:cellular detoxification of fluoride"/>
    <property type="evidence" value="ECO:0007669"/>
    <property type="project" value="UniProtKB-UniRule"/>
</dbReference>
<evidence type="ECO:0000256" key="11">
    <source>
        <dbReference type="HAMAP-Rule" id="MF_00454"/>
    </source>
</evidence>
<keyword evidence="11" id="KW-0479">Metal-binding</keyword>